<dbReference type="NCBIfam" id="NF033823">
    <property type="entry name" value="archmetzin"/>
    <property type="match status" value="1"/>
</dbReference>
<dbReference type="InterPro" id="IPR024079">
    <property type="entry name" value="MetalloPept_cat_dom_sf"/>
</dbReference>
<dbReference type="PANTHER" id="PTHR15910:SF1">
    <property type="entry name" value="ARCHAEMETZINCIN-2"/>
    <property type="match status" value="1"/>
</dbReference>
<dbReference type="HAMAP" id="MF_01842">
    <property type="entry name" value="Archaemetzincin"/>
    <property type="match status" value="1"/>
</dbReference>
<feature type="binding site" evidence="6">
    <location>
        <position position="135"/>
    </location>
    <ligand>
        <name>Zn(2+)</name>
        <dbReference type="ChEBI" id="CHEBI:29105"/>
        <label>1</label>
        <note>catalytic</note>
    </ligand>
</feature>
<feature type="binding site" evidence="6">
    <location>
        <position position="163"/>
    </location>
    <ligand>
        <name>Zn(2+)</name>
        <dbReference type="ChEBI" id="CHEBI:29105"/>
        <label>2</label>
    </ligand>
</feature>
<feature type="binding site" evidence="6">
    <location>
        <position position="136"/>
    </location>
    <ligand>
        <name>Zn(2+)</name>
        <dbReference type="ChEBI" id="CHEBI:29105"/>
        <label>2</label>
    </ligand>
</feature>
<evidence type="ECO:0000256" key="2">
    <source>
        <dbReference type="ARBA" id="ARBA00022723"/>
    </source>
</evidence>
<keyword evidence="3 6" id="KW-0378">Hydrolase</keyword>
<dbReference type="Pfam" id="PF07998">
    <property type="entry name" value="Peptidase_M54"/>
    <property type="match status" value="1"/>
</dbReference>
<accession>A0ABM8IY07</accession>
<comment type="function">
    <text evidence="6">Probable zinc metalloprotease whose natural substrate is unknown.</text>
</comment>
<dbReference type="Gene3D" id="3.40.390.10">
    <property type="entry name" value="Collagenase (Catalytic Domain)"/>
    <property type="match status" value="1"/>
</dbReference>
<dbReference type="PIRSF" id="PIRSF005785">
    <property type="entry name" value="Zn-prot_arch"/>
    <property type="match status" value="1"/>
</dbReference>
<gene>
    <name evidence="6" type="primary">amzA</name>
    <name evidence="7" type="ORF">PABY_19930</name>
</gene>
<dbReference type="CDD" id="cd11375">
    <property type="entry name" value="Peptidase_M54"/>
    <property type="match status" value="1"/>
</dbReference>
<protein>
    <recommendedName>
        <fullName evidence="6">Archaemetzincin</fullName>
        <ecNumber evidence="6">3.4.-.-</ecNumber>
    </recommendedName>
</protein>
<evidence type="ECO:0000256" key="3">
    <source>
        <dbReference type="ARBA" id="ARBA00022801"/>
    </source>
</evidence>
<sequence>MGDEPLAHVAWLADRLAEAYANAVVEVYSSVLSPPRGAYDPARGQYLSEMVLDEAARLRQSTGVDAALVVASIDAYSPGLNFVFGQAMVGGGVAVVYTRRLRPEFYGLGPDLALYRERLLKEALHELGHAFGLGHCANPVCVMRFSNNIVEVDAKSMRYCRKCAARLLEAGIVVARKFLLTD</sequence>
<dbReference type="Proteomes" id="UP001341135">
    <property type="component" value="Chromosome"/>
</dbReference>
<comment type="cofactor">
    <cofactor evidence="6">
        <name>Zn(2+)</name>
        <dbReference type="ChEBI" id="CHEBI:29105"/>
    </cofactor>
    <text evidence="6">Binds 2 Zn(2+) ions per subunit. One is catalytic, whereas the other seems to have a structural role.</text>
</comment>
<comment type="similarity">
    <text evidence="6">Belongs to the peptidase M54 family.</text>
</comment>
<dbReference type="SUPFAM" id="SSF55486">
    <property type="entry name" value="Metalloproteases ('zincins'), catalytic domain"/>
    <property type="match status" value="1"/>
</dbReference>
<proteinExistence type="inferred from homology"/>
<keyword evidence="5 6" id="KW-0482">Metalloprotease</keyword>
<reference evidence="7 8" key="1">
    <citation type="submission" date="2023-09" db="EMBL/GenBank/DDBJ databases">
        <title>Pyrofollis japonicus gen. nov. sp. nov., a novel member of the family Pyrodictiaceae isolated from the Iheya North hydrothermal field.</title>
        <authorList>
            <person name="Miyazaki U."/>
            <person name="Sanari M."/>
            <person name="Tame A."/>
            <person name="Kitajima M."/>
            <person name="Okamoto A."/>
            <person name="Sawayama S."/>
            <person name="Miyazaki J."/>
            <person name="Takai K."/>
            <person name="Nakagawa S."/>
        </authorList>
    </citation>
    <scope>NUCLEOTIDE SEQUENCE [LARGE SCALE GENOMIC DNA]</scope>
    <source>
        <strain evidence="7 8">AV2</strain>
    </source>
</reference>
<keyword evidence="2 6" id="KW-0479">Metal-binding</keyword>
<evidence type="ECO:0000313" key="8">
    <source>
        <dbReference type="Proteomes" id="UP001341135"/>
    </source>
</evidence>
<evidence type="ECO:0000256" key="6">
    <source>
        <dbReference type="HAMAP-Rule" id="MF_01842"/>
    </source>
</evidence>
<feature type="binding site" evidence="6">
    <location>
        <position position="160"/>
    </location>
    <ligand>
        <name>Zn(2+)</name>
        <dbReference type="ChEBI" id="CHEBI:29105"/>
        <label>2</label>
    </ligand>
</feature>
<dbReference type="InterPro" id="IPR012091">
    <property type="entry name" value="Pept_M54_archaemetzncn_arc/bac"/>
</dbReference>
<dbReference type="GO" id="GO:0008237">
    <property type="term" value="F:metallopeptidase activity"/>
    <property type="evidence" value="ECO:0007669"/>
    <property type="project" value="UniProtKB-KW"/>
</dbReference>
<dbReference type="EC" id="3.4.-.-" evidence="6"/>
<evidence type="ECO:0000256" key="5">
    <source>
        <dbReference type="ARBA" id="ARBA00023049"/>
    </source>
</evidence>
<organism evidence="7 8">
    <name type="scientific">Pyrodictium abyssi</name>
    <dbReference type="NCBI Taxonomy" id="54256"/>
    <lineage>
        <taxon>Archaea</taxon>
        <taxon>Thermoproteota</taxon>
        <taxon>Thermoprotei</taxon>
        <taxon>Desulfurococcales</taxon>
        <taxon>Pyrodictiaceae</taxon>
        <taxon>Pyrodictium</taxon>
    </lineage>
</organism>
<feature type="binding site" evidence="6">
    <location>
        <position position="141"/>
    </location>
    <ligand>
        <name>Zn(2+)</name>
        <dbReference type="ChEBI" id="CHEBI:29105"/>
        <label>2</label>
    </ligand>
</feature>
<name>A0ABM8IY07_9CREN</name>
<feature type="binding site" evidence="6">
    <location>
        <position position="129"/>
    </location>
    <ligand>
        <name>Zn(2+)</name>
        <dbReference type="ChEBI" id="CHEBI:29105"/>
        <label>1</label>
        <note>catalytic</note>
    </ligand>
</feature>
<keyword evidence="8" id="KW-1185">Reference proteome</keyword>
<comment type="subunit">
    <text evidence="6">Monomer.</text>
</comment>
<feature type="binding site" evidence="6">
    <location>
        <position position="125"/>
    </location>
    <ligand>
        <name>Zn(2+)</name>
        <dbReference type="ChEBI" id="CHEBI:29105"/>
        <label>1</label>
        <note>catalytic</note>
    </ligand>
</feature>
<evidence type="ECO:0000256" key="1">
    <source>
        <dbReference type="ARBA" id="ARBA00022670"/>
    </source>
</evidence>
<keyword evidence="1 6" id="KW-0645">Protease</keyword>
<keyword evidence="4 6" id="KW-0862">Zinc</keyword>
<evidence type="ECO:0000313" key="7">
    <source>
        <dbReference type="EMBL" id="BES82426.1"/>
    </source>
</evidence>
<dbReference type="EMBL" id="AP028907">
    <property type="protein sequence ID" value="BES82426.1"/>
    <property type="molecule type" value="Genomic_DNA"/>
</dbReference>
<dbReference type="PANTHER" id="PTHR15910">
    <property type="entry name" value="ARCHAEMETZINCIN"/>
    <property type="match status" value="1"/>
</dbReference>
<feature type="active site" description="Proton acceptor" evidence="6">
    <location>
        <position position="126"/>
    </location>
</feature>
<evidence type="ECO:0000256" key="4">
    <source>
        <dbReference type="ARBA" id="ARBA00022833"/>
    </source>
</evidence>
<dbReference type="InterPro" id="IPR012962">
    <property type="entry name" value="Pept_M54_archaemetzincn"/>
</dbReference>